<protein>
    <recommendedName>
        <fullName evidence="3">C2H2-type domain-containing protein</fullName>
    </recommendedName>
</protein>
<evidence type="ECO:0000313" key="4">
    <source>
        <dbReference type="EMBL" id="KIL65869.1"/>
    </source>
</evidence>
<dbReference type="OrthoDB" id="8922241at2759"/>
<dbReference type="InParanoid" id="A0A0C2TG56"/>
<feature type="compositionally biased region" description="Polar residues" evidence="2">
    <location>
        <begin position="16"/>
        <end position="40"/>
    </location>
</feature>
<keyword evidence="1" id="KW-0862">Zinc</keyword>
<evidence type="ECO:0000256" key="2">
    <source>
        <dbReference type="SAM" id="MobiDB-lite"/>
    </source>
</evidence>
<feature type="compositionally biased region" description="Low complexity" evidence="2">
    <location>
        <begin position="96"/>
        <end position="113"/>
    </location>
</feature>
<feature type="region of interest" description="Disordered" evidence="2">
    <location>
        <begin position="1"/>
        <end position="195"/>
    </location>
</feature>
<dbReference type="Proteomes" id="UP000054549">
    <property type="component" value="Unassembled WGS sequence"/>
</dbReference>
<feature type="compositionally biased region" description="Polar residues" evidence="2">
    <location>
        <begin position="48"/>
        <end position="86"/>
    </location>
</feature>
<dbReference type="Gene3D" id="3.30.160.60">
    <property type="entry name" value="Classic Zinc Finger"/>
    <property type="match status" value="1"/>
</dbReference>
<dbReference type="InterPro" id="IPR036236">
    <property type="entry name" value="Znf_C2H2_sf"/>
</dbReference>
<feature type="compositionally biased region" description="Low complexity" evidence="2">
    <location>
        <begin position="177"/>
        <end position="186"/>
    </location>
</feature>
<dbReference type="PROSITE" id="PS00028">
    <property type="entry name" value="ZINC_FINGER_C2H2_1"/>
    <property type="match status" value="1"/>
</dbReference>
<dbReference type="PROSITE" id="PS50157">
    <property type="entry name" value="ZINC_FINGER_C2H2_2"/>
    <property type="match status" value="1"/>
</dbReference>
<dbReference type="EMBL" id="KN818239">
    <property type="protein sequence ID" value="KIL65869.1"/>
    <property type="molecule type" value="Genomic_DNA"/>
</dbReference>
<organism evidence="4 5">
    <name type="scientific">Amanita muscaria (strain Koide BX008)</name>
    <dbReference type="NCBI Taxonomy" id="946122"/>
    <lineage>
        <taxon>Eukaryota</taxon>
        <taxon>Fungi</taxon>
        <taxon>Dikarya</taxon>
        <taxon>Basidiomycota</taxon>
        <taxon>Agaricomycotina</taxon>
        <taxon>Agaricomycetes</taxon>
        <taxon>Agaricomycetidae</taxon>
        <taxon>Agaricales</taxon>
        <taxon>Pluteineae</taxon>
        <taxon>Amanitaceae</taxon>
        <taxon>Amanita</taxon>
    </lineage>
</organism>
<accession>A0A0C2TG56</accession>
<proteinExistence type="predicted"/>
<feature type="compositionally biased region" description="Polar residues" evidence="2">
    <location>
        <begin position="162"/>
        <end position="176"/>
    </location>
</feature>
<evidence type="ECO:0000259" key="3">
    <source>
        <dbReference type="PROSITE" id="PS50157"/>
    </source>
</evidence>
<keyword evidence="1" id="KW-0479">Metal-binding</keyword>
<feature type="compositionally biased region" description="Polar residues" evidence="2">
    <location>
        <begin position="114"/>
        <end position="140"/>
    </location>
</feature>
<dbReference type="AlphaFoldDB" id="A0A0C2TG56"/>
<keyword evidence="1" id="KW-0863">Zinc-finger</keyword>
<dbReference type="GO" id="GO:0008270">
    <property type="term" value="F:zinc ion binding"/>
    <property type="evidence" value="ECO:0007669"/>
    <property type="project" value="UniProtKB-KW"/>
</dbReference>
<reference evidence="4 5" key="1">
    <citation type="submission" date="2014-04" db="EMBL/GenBank/DDBJ databases">
        <title>Evolutionary Origins and Diversification of the Mycorrhizal Mutualists.</title>
        <authorList>
            <consortium name="DOE Joint Genome Institute"/>
            <consortium name="Mycorrhizal Genomics Consortium"/>
            <person name="Kohler A."/>
            <person name="Kuo A."/>
            <person name="Nagy L.G."/>
            <person name="Floudas D."/>
            <person name="Copeland A."/>
            <person name="Barry K.W."/>
            <person name="Cichocki N."/>
            <person name="Veneault-Fourrey C."/>
            <person name="LaButti K."/>
            <person name="Lindquist E.A."/>
            <person name="Lipzen A."/>
            <person name="Lundell T."/>
            <person name="Morin E."/>
            <person name="Murat C."/>
            <person name="Riley R."/>
            <person name="Ohm R."/>
            <person name="Sun H."/>
            <person name="Tunlid A."/>
            <person name="Henrissat B."/>
            <person name="Grigoriev I.V."/>
            <person name="Hibbett D.S."/>
            <person name="Martin F."/>
        </authorList>
    </citation>
    <scope>NUCLEOTIDE SEQUENCE [LARGE SCALE GENOMIC DNA]</scope>
    <source>
        <strain evidence="4 5">Koide BX008</strain>
    </source>
</reference>
<dbReference type="STRING" id="946122.A0A0C2TG56"/>
<gene>
    <name evidence="4" type="ORF">M378DRAFT_178084</name>
</gene>
<dbReference type="InterPro" id="IPR013087">
    <property type="entry name" value="Znf_C2H2_type"/>
</dbReference>
<name>A0A0C2TG56_AMAMK</name>
<evidence type="ECO:0000256" key="1">
    <source>
        <dbReference type="PROSITE-ProRule" id="PRU00042"/>
    </source>
</evidence>
<sequence length="265" mass="29629">MQNQRNYSYEEGGDTYGQQLAIQHGSTYSSSTSFGHQSTYGHHPNGQYYASSQHSTNTTGADQGSQNYGNHPSPATQYGSRYQTEQGGDPRYYSQGYSPIPYGSQSSYYGSPYNTAPDQRTQHTTHSTQFIPTPSQTFASSRHVGNPQSSGRPPELYVANHDQMQGLSRGSLQQSARTSTPSRPRTGTAGSPTSVVGERFPCEKCGKTFSRSHDRKRHHETQHLATPVMHRCQYCEKEFSRQVYFSFMFLFCDTLEGLRRGIKQG</sequence>
<dbReference type="SUPFAM" id="SSF57667">
    <property type="entry name" value="beta-beta-alpha zinc fingers"/>
    <property type="match status" value="1"/>
</dbReference>
<dbReference type="HOGENOM" id="CLU_091739_0_0_1"/>
<keyword evidence="5" id="KW-1185">Reference proteome</keyword>
<feature type="domain" description="C2H2-type" evidence="3">
    <location>
        <begin position="200"/>
        <end position="223"/>
    </location>
</feature>
<evidence type="ECO:0000313" key="5">
    <source>
        <dbReference type="Proteomes" id="UP000054549"/>
    </source>
</evidence>